<feature type="repeat" description="Solcar" evidence="10">
    <location>
        <begin position="147"/>
        <end position="214"/>
    </location>
</feature>
<reference evidence="14" key="1">
    <citation type="submission" date="2015-05" db="EMBL/GenBank/DDBJ databases">
        <authorList>
            <person name="Fogelqvist Johan"/>
        </authorList>
    </citation>
    <scope>NUCLEOTIDE SEQUENCE [LARGE SCALE GENOMIC DNA]</scope>
</reference>
<dbReference type="InterPro" id="IPR051508">
    <property type="entry name" value="Mito_Carrier_Antiporter"/>
</dbReference>
<evidence type="ECO:0000313" key="13">
    <source>
        <dbReference type="EMBL" id="CRK16526.1"/>
    </source>
</evidence>
<evidence type="ECO:0000256" key="7">
    <source>
        <dbReference type="ARBA" id="ARBA00022989"/>
    </source>
</evidence>
<evidence type="ECO:0000256" key="11">
    <source>
        <dbReference type="RuleBase" id="RU000488"/>
    </source>
</evidence>
<proteinExistence type="inferred from homology"/>
<dbReference type="InterPro" id="IPR000358">
    <property type="entry name" value="RNR_small_fam"/>
</dbReference>
<keyword evidence="6" id="KW-0999">Mitochondrion inner membrane</keyword>
<keyword evidence="8" id="KW-0496">Mitochondrion</keyword>
<keyword evidence="9 10" id="KW-0472">Membrane</keyword>
<evidence type="ECO:0000256" key="1">
    <source>
        <dbReference type="ARBA" id="ARBA00004448"/>
    </source>
</evidence>
<feature type="non-terminal residue" evidence="13">
    <location>
        <position position="1"/>
    </location>
</feature>
<evidence type="ECO:0000256" key="5">
    <source>
        <dbReference type="ARBA" id="ARBA00022737"/>
    </source>
</evidence>
<evidence type="ECO:0000256" key="8">
    <source>
        <dbReference type="ARBA" id="ARBA00023128"/>
    </source>
</evidence>
<dbReference type="AlphaFoldDB" id="A0A0G4L3G2"/>
<dbReference type="SUPFAM" id="SSF47240">
    <property type="entry name" value="Ferritin-like"/>
    <property type="match status" value="1"/>
</dbReference>
<comment type="similarity">
    <text evidence="2 11">Belongs to the mitochondrial carrier (TC 2.A.29) family.</text>
</comment>
<organism evidence="13 14">
    <name type="scientific">Verticillium longisporum</name>
    <name type="common">Verticillium dahliae var. longisporum</name>
    <dbReference type="NCBI Taxonomy" id="100787"/>
    <lineage>
        <taxon>Eukaryota</taxon>
        <taxon>Fungi</taxon>
        <taxon>Dikarya</taxon>
        <taxon>Ascomycota</taxon>
        <taxon>Pezizomycotina</taxon>
        <taxon>Sordariomycetes</taxon>
        <taxon>Hypocreomycetidae</taxon>
        <taxon>Glomerellales</taxon>
        <taxon>Plectosphaerellaceae</taxon>
        <taxon>Verticillium</taxon>
    </lineage>
</organism>
<evidence type="ECO:0000256" key="10">
    <source>
        <dbReference type="PROSITE-ProRule" id="PRU00282"/>
    </source>
</evidence>
<dbReference type="Pfam" id="PF00268">
    <property type="entry name" value="Ribonuc_red_sm"/>
    <property type="match status" value="1"/>
</dbReference>
<dbReference type="GO" id="GO:0005743">
    <property type="term" value="C:mitochondrial inner membrane"/>
    <property type="evidence" value="ECO:0007669"/>
    <property type="project" value="UniProtKB-SubCell"/>
</dbReference>
<evidence type="ECO:0000256" key="12">
    <source>
        <dbReference type="SAM" id="Phobius"/>
    </source>
</evidence>
<dbReference type="InterPro" id="IPR009078">
    <property type="entry name" value="Ferritin-like_SF"/>
</dbReference>
<evidence type="ECO:0000313" key="14">
    <source>
        <dbReference type="Proteomes" id="UP000045706"/>
    </source>
</evidence>
<feature type="transmembrane region" description="Helical" evidence="12">
    <location>
        <begin position="110"/>
        <end position="129"/>
    </location>
</feature>
<dbReference type="Gene3D" id="1.50.40.10">
    <property type="entry name" value="Mitochondrial carrier domain"/>
    <property type="match status" value="1"/>
</dbReference>
<dbReference type="PANTHER" id="PTHR45928:SF1">
    <property type="entry name" value="RE38146P"/>
    <property type="match status" value="1"/>
</dbReference>
<feature type="repeat" description="Solcar" evidence="10">
    <location>
        <begin position="43"/>
        <end position="135"/>
    </location>
</feature>
<name>A0A0G4L3G2_VERLO</name>
<protein>
    <submittedName>
        <fullName evidence="13">Uncharacterized protein</fullName>
    </submittedName>
</protein>
<dbReference type="Proteomes" id="UP000045706">
    <property type="component" value="Unassembled WGS sequence"/>
</dbReference>
<evidence type="ECO:0000256" key="9">
    <source>
        <dbReference type="ARBA" id="ARBA00023136"/>
    </source>
</evidence>
<dbReference type="Pfam" id="PF00153">
    <property type="entry name" value="Mito_carr"/>
    <property type="match status" value="1"/>
</dbReference>
<dbReference type="SUPFAM" id="SSF103506">
    <property type="entry name" value="Mitochondrial carrier"/>
    <property type="match status" value="1"/>
</dbReference>
<evidence type="ECO:0000256" key="6">
    <source>
        <dbReference type="ARBA" id="ARBA00022792"/>
    </source>
</evidence>
<feature type="transmembrane region" description="Helical" evidence="12">
    <location>
        <begin position="20"/>
        <end position="41"/>
    </location>
</feature>
<dbReference type="GO" id="GO:0009263">
    <property type="term" value="P:deoxyribonucleotide biosynthetic process"/>
    <property type="evidence" value="ECO:0007669"/>
    <property type="project" value="InterPro"/>
</dbReference>
<dbReference type="InterPro" id="IPR023395">
    <property type="entry name" value="MCP_dom_sf"/>
</dbReference>
<dbReference type="EMBL" id="CVQI01007069">
    <property type="protein sequence ID" value="CRK16526.1"/>
    <property type="molecule type" value="Genomic_DNA"/>
</dbReference>
<feature type="transmembrane region" description="Helical" evidence="12">
    <location>
        <begin position="149"/>
        <end position="173"/>
    </location>
</feature>
<feature type="non-terminal residue" evidence="13">
    <location>
        <position position="214"/>
    </location>
</feature>
<dbReference type="InterPro" id="IPR018108">
    <property type="entry name" value="MCP_transmembrane"/>
</dbReference>
<dbReference type="PANTHER" id="PTHR45928">
    <property type="entry name" value="RE38146P"/>
    <property type="match status" value="1"/>
</dbReference>
<keyword evidence="3 11" id="KW-0813">Transport</keyword>
<keyword evidence="4 10" id="KW-0812">Transmembrane</keyword>
<evidence type="ECO:0000256" key="2">
    <source>
        <dbReference type="ARBA" id="ARBA00006375"/>
    </source>
</evidence>
<comment type="subcellular location">
    <subcellularLocation>
        <location evidence="1">Mitochondrion inner membrane</location>
        <topology evidence="1">Multi-pass membrane protein</topology>
    </subcellularLocation>
</comment>
<keyword evidence="5" id="KW-0677">Repeat</keyword>
<sequence length="214" mass="23589">KADWALTWITDKKSTFATRLVAFAVVEGIFFSGAFASIFWLKKRGLMPGLTFSNELISRDEGLHTDFACLLMQLQGELQDKGHQPHKYRGPLQGVSVIVRNEGVKGIYRGIGSAYIYQILLNGCRLGFYEPMRGTLTKLVFDDSKVQSLGVNMICGAGSGIIGAAMGSPFFLVKTRLQSFSPFLPVGTQHNYKNAWNGFTSIYKAEGGRGLYRG</sequence>
<gene>
    <name evidence="13" type="ORF">BN1723_017479</name>
</gene>
<dbReference type="PROSITE" id="PS50920">
    <property type="entry name" value="SOLCAR"/>
    <property type="match status" value="2"/>
</dbReference>
<evidence type="ECO:0000256" key="4">
    <source>
        <dbReference type="ARBA" id="ARBA00022692"/>
    </source>
</evidence>
<evidence type="ECO:0000256" key="3">
    <source>
        <dbReference type="ARBA" id="ARBA00022448"/>
    </source>
</evidence>
<keyword evidence="7 12" id="KW-1133">Transmembrane helix</keyword>
<accession>A0A0G4L3G2</accession>